<sequence length="135" mass="14936">MSWINQLEVIKDTLQTAVDSAVTRIEEIHTSIANVPLDQLEKAGGEKLEKLQAKERHEALIHSIYDTIRTVNNRVGDLASDLFEALEDGQQANKIHKENAQLKSLPDETPTGHPGSDKPLVNVVSEDSRESDTAK</sequence>
<evidence type="ECO:0000313" key="2">
    <source>
        <dbReference type="EMBL" id="ARU55343.1"/>
    </source>
</evidence>
<evidence type="ECO:0000256" key="1">
    <source>
        <dbReference type="SAM" id="MobiDB-lite"/>
    </source>
</evidence>
<feature type="region of interest" description="Disordered" evidence="1">
    <location>
        <begin position="100"/>
        <end position="135"/>
    </location>
</feature>
<feature type="compositionally biased region" description="Basic and acidic residues" evidence="1">
    <location>
        <begin position="126"/>
        <end position="135"/>
    </location>
</feature>
<dbReference type="RefSeq" id="WP_087460462.1">
    <property type="nucleotide sequence ID" value="NZ_CP021425.1"/>
</dbReference>
<evidence type="ECO:0000313" key="3">
    <source>
        <dbReference type="Proteomes" id="UP000196027"/>
    </source>
</evidence>
<organism evidence="2 3">
    <name type="scientific">Oleiphilus messinensis</name>
    <dbReference type="NCBI Taxonomy" id="141451"/>
    <lineage>
        <taxon>Bacteria</taxon>
        <taxon>Pseudomonadati</taxon>
        <taxon>Pseudomonadota</taxon>
        <taxon>Gammaproteobacteria</taxon>
        <taxon>Oceanospirillales</taxon>
        <taxon>Oleiphilaceae</taxon>
        <taxon>Oleiphilus</taxon>
    </lineage>
</organism>
<dbReference type="EMBL" id="CP021425">
    <property type="protein sequence ID" value="ARU55343.1"/>
    <property type="molecule type" value="Genomic_DNA"/>
</dbReference>
<dbReference type="KEGG" id="ome:OLMES_1261"/>
<gene>
    <name evidence="2" type="ORF">OLMES_1261</name>
</gene>
<dbReference type="AlphaFoldDB" id="A0A1Y0I7H0"/>
<proteinExistence type="predicted"/>
<accession>A0A1Y0I7H0</accession>
<dbReference type="Proteomes" id="UP000196027">
    <property type="component" value="Chromosome"/>
</dbReference>
<dbReference type="OrthoDB" id="6078060at2"/>
<keyword evidence="3" id="KW-1185">Reference proteome</keyword>
<reference evidence="2 3" key="1">
    <citation type="submission" date="2017-05" db="EMBL/GenBank/DDBJ databases">
        <title>Genomic insights into alkan degradation activity of Oleiphilus messinensis.</title>
        <authorList>
            <person name="Kozyavkin S.A."/>
            <person name="Slesarev A.I."/>
            <person name="Golyshin P.N."/>
            <person name="Korzhenkov A."/>
            <person name="Golyshina O.N."/>
            <person name="Toshchakov S.V."/>
        </authorList>
    </citation>
    <scope>NUCLEOTIDE SEQUENCE [LARGE SCALE GENOMIC DNA]</scope>
    <source>
        <strain evidence="2 3">ME102</strain>
    </source>
</reference>
<name>A0A1Y0I7H0_9GAMM</name>
<protein>
    <submittedName>
        <fullName evidence="2">Uncharacterized protein</fullName>
    </submittedName>
</protein>